<dbReference type="GO" id="GO:0000398">
    <property type="term" value="P:mRNA splicing, via spliceosome"/>
    <property type="evidence" value="ECO:0007669"/>
    <property type="project" value="InterPro"/>
</dbReference>
<dbReference type="GO" id="GO:0005737">
    <property type="term" value="C:cytoplasm"/>
    <property type="evidence" value="ECO:0007669"/>
    <property type="project" value="TreeGrafter"/>
</dbReference>
<comment type="subunit">
    <text evidence="16">Homotetramer.</text>
</comment>
<dbReference type="PROSITE" id="PS50082">
    <property type="entry name" value="WD_REPEATS_2"/>
    <property type="match status" value="1"/>
</dbReference>
<dbReference type="SUPFAM" id="SSF50978">
    <property type="entry name" value="WD40 repeat-like"/>
    <property type="match status" value="1"/>
</dbReference>
<dbReference type="Gene3D" id="2.130.10.10">
    <property type="entry name" value="YVTN repeat-like/Quinoprotein amine dehydrogenase"/>
    <property type="match status" value="1"/>
</dbReference>
<dbReference type="Proteomes" id="UP000283383">
    <property type="component" value="Unassembled WGS sequence"/>
</dbReference>
<comment type="subcellular location">
    <subcellularLocation>
        <location evidence="1 16">Nucleus</location>
    </subcellularLocation>
</comment>
<evidence type="ECO:0000256" key="15">
    <source>
        <dbReference type="PROSITE-ProRule" id="PRU00221"/>
    </source>
</evidence>
<dbReference type="GO" id="GO:0000974">
    <property type="term" value="C:Prp19 complex"/>
    <property type="evidence" value="ECO:0007669"/>
    <property type="project" value="UniProtKB-UniRule"/>
</dbReference>
<dbReference type="SUPFAM" id="SSF57850">
    <property type="entry name" value="RING/U-box"/>
    <property type="match status" value="1"/>
</dbReference>
<feature type="domain" description="U-box" evidence="17">
    <location>
        <begin position="1"/>
        <end position="70"/>
    </location>
</feature>
<comment type="similarity">
    <text evidence="3 16">Belongs to the WD repeat PRP19 family.</text>
</comment>
<dbReference type="SMART" id="SM00320">
    <property type="entry name" value="WD40"/>
    <property type="match status" value="5"/>
</dbReference>
<dbReference type="PANTHER" id="PTHR43995:SF1">
    <property type="entry name" value="PRE-MRNA-PROCESSING FACTOR 19"/>
    <property type="match status" value="1"/>
</dbReference>
<dbReference type="GO" id="GO:0006281">
    <property type="term" value="P:DNA repair"/>
    <property type="evidence" value="ECO:0007669"/>
    <property type="project" value="UniProtKB-KW"/>
</dbReference>
<dbReference type="EC" id="2.3.2.27" evidence="16"/>
<dbReference type="Pfam" id="PF08606">
    <property type="entry name" value="Prp19"/>
    <property type="match status" value="1"/>
</dbReference>
<dbReference type="GO" id="GO:0003755">
    <property type="term" value="F:peptidyl-prolyl cis-trans isomerase activity"/>
    <property type="evidence" value="ECO:0007669"/>
    <property type="project" value="UniProtKB-KW"/>
</dbReference>
<evidence type="ECO:0000256" key="2">
    <source>
        <dbReference type="ARBA" id="ARBA00004906"/>
    </source>
</evidence>
<evidence type="ECO:0000256" key="16">
    <source>
        <dbReference type="RuleBase" id="RU367101"/>
    </source>
</evidence>
<dbReference type="PANTHER" id="PTHR43995">
    <property type="entry name" value="PRE-MRNA-PROCESSING FACTOR 19"/>
    <property type="match status" value="1"/>
</dbReference>
<evidence type="ECO:0000256" key="1">
    <source>
        <dbReference type="ARBA" id="ARBA00004123"/>
    </source>
</evidence>
<keyword evidence="4 15" id="KW-0853">WD repeat</keyword>
<keyword evidence="5 16" id="KW-0507">mRNA processing</keyword>
<comment type="catalytic activity">
    <reaction evidence="16">
        <text>S-ubiquitinyl-[E2 ubiquitin-conjugating enzyme]-L-cysteine + [acceptor protein]-L-lysine = [E2 ubiquitin-conjugating enzyme]-L-cysteine + N(6)-ubiquitinyl-[acceptor protein]-L-lysine.</text>
        <dbReference type="EC" id="2.3.2.27"/>
    </reaction>
</comment>
<evidence type="ECO:0000256" key="3">
    <source>
        <dbReference type="ARBA" id="ARBA00006388"/>
    </source>
</evidence>
<dbReference type="InterPro" id="IPR003613">
    <property type="entry name" value="Ubox_domain"/>
</dbReference>
<keyword evidence="8" id="KW-0677">Repeat</keyword>
<evidence type="ECO:0000256" key="5">
    <source>
        <dbReference type="ARBA" id="ARBA00022664"/>
    </source>
</evidence>
<keyword evidence="13 16" id="KW-0234">DNA repair</keyword>
<keyword evidence="11" id="KW-0413">Isomerase</keyword>
<keyword evidence="11" id="KW-0697">Rotamase</keyword>
<evidence type="ECO:0000313" key="19">
    <source>
        <dbReference type="Proteomes" id="UP000283383"/>
    </source>
</evidence>
<dbReference type="Pfam" id="PF00400">
    <property type="entry name" value="WD40"/>
    <property type="match status" value="1"/>
</dbReference>
<keyword evidence="9 16" id="KW-0227">DNA damage</keyword>
<reference evidence="18 19" key="1">
    <citation type="journal article" date="2018" name="BMC Genomics">
        <title>Comparative genome analyses reveal sequence features reflecting distinct modes of host-adaptation between dicot and monocot powdery mildew.</title>
        <authorList>
            <person name="Wu Y."/>
            <person name="Ma X."/>
            <person name="Pan Z."/>
            <person name="Kale S.D."/>
            <person name="Song Y."/>
            <person name="King H."/>
            <person name="Zhang Q."/>
            <person name="Presley C."/>
            <person name="Deng X."/>
            <person name="Wei C.I."/>
            <person name="Xiao S."/>
        </authorList>
    </citation>
    <scope>NUCLEOTIDE SEQUENCE [LARGE SCALE GENOMIC DNA]</scope>
    <source>
        <strain evidence="18">UMSG3</strain>
    </source>
</reference>
<keyword evidence="7 16" id="KW-0747">Spliceosome</keyword>
<evidence type="ECO:0000256" key="13">
    <source>
        <dbReference type="ARBA" id="ARBA00023204"/>
    </source>
</evidence>
<evidence type="ECO:0000313" key="18">
    <source>
        <dbReference type="EMBL" id="RKF53937.1"/>
    </source>
</evidence>
<evidence type="ECO:0000256" key="14">
    <source>
        <dbReference type="ARBA" id="ARBA00023242"/>
    </source>
</evidence>
<evidence type="ECO:0000256" key="9">
    <source>
        <dbReference type="ARBA" id="ARBA00022763"/>
    </source>
</evidence>
<dbReference type="InterPro" id="IPR015943">
    <property type="entry name" value="WD40/YVTN_repeat-like_dom_sf"/>
</dbReference>
<dbReference type="EMBL" id="MCBQ01021428">
    <property type="protein sequence ID" value="RKF53937.1"/>
    <property type="molecule type" value="Genomic_DNA"/>
</dbReference>
<dbReference type="GO" id="GO:0071006">
    <property type="term" value="C:U2-type catalytic step 1 spliceosome"/>
    <property type="evidence" value="ECO:0007669"/>
    <property type="project" value="TreeGrafter"/>
</dbReference>
<dbReference type="AlphaFoldDB" id="A0A420H926"/>
<evidence type="ECO:0000259" key="17">
    <source>
        <dbReference type="PROSITE" id="PS51698"/>
    </source>
</evidence>
<feature type="repeat" description="WD" evidence="15">
    <location>
        <begin position="272"/>
        <end position="313"/>
    </location>
</feature>
<evidence type="ECO:0000256" key="10">
    <source>
        <dbReference type="ARBA" id="ARBA00022786"/>
    </source>
</evidence>
<comment type="pathway">
    <text evidence="2 16">Protein modification; protein ubiquitination.</text>
</comment>
<keyword evidence="14 16" id="KW-0539">Nucleus</keyword>
<dbReference type="InterPro" id="IPR013979">
    <property type="entry name" value="TIF_beta_prop-like"/>
</dbReference>
<dbReference type="InterPro" id="IPR013915">
    <property type="entry name" value="Prp19_cc"/>
</dbReference>
<dbReference type="Pfam" id="PF08662">
    <property type="entry name" value="eIF2A"/>
    <property type="match status" value="1"/>
</dbReference>
<keyword evidence="19" id="KW-1185">Reference proteome</keyword>
<keyword evidence="6 16" id="KW-0808">Transferase</keyword>
<proteinExistence type="inferred from homology"/>
<dbReference type="SMART" id="SM00504">
    <property type="entry name" value="Ubox"/>
    <property type="match status" value="1"/>
</dbReference>
<dbReference type="InterPro" id="IPR001680">
    <property type="entry name" value="WD40_rpt"/>
</dbReference>
<dbReference type="Gene3D" id="3.30.40.10">
    <property type="entry name" value="Zinc/RING finger domain, C3HC4 (zinc finger)"/>
    <property type="match status" value="1"/>
</dbReference>
<dbReference type="UniPathway" id="UPA00143"/>
<comment type="caution">
    <text evidence="18">The sequence shown here is derived from an EMBL/GenBank/DDBJ whole genome shotgun (WGS) entry which is preliminary data.</text>
</comment>
<evidence type="ECO:0000256" key="12">
    <source>
        <dbReference type="ARBA" id="ARBA00023187"/>
    </source>
</evidence>
<organism evidence="18 19">
    <name type="scientific">Golovinomyces cichoracearum</name>
    <dbReference type="NCBI Taxonomy" id="62708"/>
    <lineage>
        <taxon>Eukaryota</taxon>
        <taxon>Fungi</taxon>
        <taxon>Dikarya</taxon>
        <taxon>Ascomycota</taxon>
        <taxon>Pezizomycotina</taxon>
        <taxon>Leotiomycetes</taxon>
        <taxon>Erysiphales</taxon>
        <taxon>Erysiphaceae</taxon>
        <taxon>Golovinomyces</taxon>
    </lineage>
</organism>
<evidence type="ECO:0000256" key="8">
    <source>
        <dbReference type="ARBA" id="ARBA00022737"/>
    </source>
</evidence>
<evidence type="ECO:0000256" key="6">
    <source>
        <dbReference type="ARBA" id="ARBA00022679"/>
    </source>
</evidence>
<dbReference type="STRING" id="62708.A0A420H926"/>
<comment type="function">
    <text evidence="16">Ubiquitin-protein ligase which is mainly involved pre-mRNA splicing and DNA repair. Required for pre-mRNA splicing as component of the spliceosome.</text>
</comment>
<dbReference type="FunFam" id="3.30.40.10:FF:000027">
    <property type="entry name" value="Pre-mRNA-processing factor 19, putative"/>
    <property type="match status" value="1"/>
</dbReference>
<sequence>MLCSISGEIPQLPVASPRSGNVYEKRLITAYIAEHHKDPVTGEDLEVEELIDLKTARITAPRPPTFTSIPSLLSTFQNEWDALALETFTLRQTLQQTRQELSTALYQYDAAVRVVARLTKERDQARDALSKITVSANGSSNDDSMQIDTTGLPLDLSTKVDETQQRLSKTRRKRPIPAEWADHETISKFQIFSTSEKLYSETNFLTLDETAESSIVGGVEGVAGIYSTSENKILQSMDLGCTVTDGVWFGSIPVISTSSGLIKVFGTGETSFEVHSGSTNSLALHPCGDILASVGADKSIVFYDLSSGKSVRQIYTGSELVKGAFHPDGHLFAAGGNDGQVKLFHVKTCENAANFNLEGPIKDITFSENGIWFCAVSKESNRITVFDLRKEGSAAEAKVLETEGNINCIRWDYSGQYLAAAGSEGIKVFKYTKSSKTWSDITTFDVKATSIAWGPEARSLFTISSEGLIRVLK</sequence>
<dbReference type="InterPro" id="IPR038959">
    <property type="entry name" value="Prp19"/>
</dbReference>
<name>A0A420H926_9PEZI</name>
<dbReference type="CDD" id="cd16656">
    <property type="entry name" value="RING-Ubox_PRP19"/>
    <property type="match status" value="1"/>
</dbReference>
<dbReference type="GO" id="GO:0061630">
    <property type="term" value="F:ubiquitin protein ligase activity"/>
    <property type="evidence" value="ECO:0007669"/>
    <property type="project" value="UniProtKB-UniRule"/>
</dbReference>
<dbReference type="Pfam" id="PF04564">
    <property type="entry name" value="U-box"/>
    <property type="match status" value="1"/>
</dbReference>
<protein>
    <recommendedName>
        <fullName evidence="16">Pre-mRNA-processing factor 19</fullName>
        <ecNumber evidence="16">2.3.2.27</ecNumber>
    </recommendedName>
</protein>
<dbReference type="InterPro" id="IPR036322">
    <property type="entry name" value="WD40_repeat_dom_sf"/>
</dbReference>
<evidence type="ECO:0000256" key="11">
    <source>
        <dbReference type="ARBA" id="ARBA00023110"/>
    </source>
</evidence>
<keyword evidence="10 16" id="KW-0833">Ubl conjugation pathway</keyword>
<accession>A0A420H926</accession>
<dbReference type="InterPro" id="IPR013083">
    <property type="entry name" value="Znf_RING/FYVE/PHD"/>
</dbReference>
<evidence type="ECO:0000256" key="4">
    <source>
        <dbReference type="ARBA" id="ARBA00022574"/>
    </source>
</evidence>
<gene>
    <name evidence="18" type="ORF">GcM3_214006</name>
</gene>
<dbReference type="PROSITE" id="PS51698">
    <property type="entry name" value="U_BOX"/>
    <property type="match status" value="1"/>
</dbReference>
<evidence type="ECO:0000256" key="7">
    <source>
        <dbReference type="ARBA" id="ARBA00022728"/>
    </source>
</evidence>
<dbReference type="InterPro" id="IPR055340">
    <property type="entry name" value="RING-Ubox_PRP19"/>
</dbReference>
<keyword evidence="12 16" id="KW-0508">mRNA splicing</keyword>
<dbReference type="GO" id="GO:0070534">
    <property type="term" value="P:protein K63-linked ubiquitination"/>
    <property type="evidence" value="ECO:0007669"/>
    <property type="project" value="UniProtKB-UniRule"/>
</dbReference>